<dbReference type="Pfam" id="PF07883">
    <property type="entry name" value="Cupin_2"/>
    <property type="match status" value="1"/>
</dbReference>
<reference evidence="2 3" key="1">
    <citation type="submission" date="2019-09" db="EMBL/GenBank/DDBJ databases">
        <authorList>
            <person name="Chandra G."/>
            <person name="Truman W A."/>
        </authorList>
    </citation>
    <scope>NUCLEOTIDE SEQUENCE [LARGE SCALE GENOMIC DNA]</scope>
    <source>
        <strain evidence="2">PS723</strain>
    </source>
</reference>
<dbReference type="InterPro" id="IPR013096">
    <property type="entry name" value="Cupin_2"/>
</dbReference>
<dbReference type="AlphaFoldDB" id="A0A5E7D150"/>
<dbReference type="SUPFAM" id="SSF51182">
    <property type="entry name" value="RmlC-like cupins"/>
    <property type="match status" value="1"/>
</dbReference>
<evidence type="ECO:0000259" key="1">
    <source>
        <dbReference type="Pfam" id="PF07883"/>
    </source>
</evidence>
<dbReference type="Gene3D" id="2.60.120.10">
    <property type="entry name" value="Jelly Rolls"/>
    <property type="match status" value="1"/>
</dbReference>
<accession>A0A5E7D150</accession>
<name>A0A5E7D150_PSEFL</name>
<organism evidence="2 3">
    <name type="scientific">Pseudomonas fluorescens</name>
    <dbReference type="NCBI Taxonomy" id="294"/>
    <lineage>
        <taxon>Bacteria</taxon>
        <taxon>Pseudomonadati</taxon>
        <taxon>Pseudomonadota</taxon>
        <taxon>Gammaproteobacteria</taxon>
        <taxon>Pseudomonadales</taxon>
        <taxon>Pseudomonadaceae</taxon>
        <taxon>Pseudomonas</taxon>
    </lineage>
</organism>
<dbReference type="RefSeq" id="WP_150804569.1">
    <property type="nucleotide sequence ID" value="NZ_CABVHY010000014.1"/>
</dbReference>
<dbReference type="OrthoDB" id="8265259at2"/>
<gene>
    <name evidence="2" type="ORF">PS723_03177</name>
</gene>
<evidence type="ECO:0000313" key="2">
    <source>
        <dbReference type="EMBL" id="VVO07888.1"/>
    </source>
</evidence>
<dbReference type="InterPro" id="IPR011051">
    <property type="entry name" value="RmlC_Cupin_sf"/>
</dbReference>
<feature type="domain" description="Cupin type-2" evidence="1">
    <location>
        <begin position="58"/>
        <end position="101"/>
    </location>
</feature>
<protein>
    <recommendedName>
        <fullName evidence="1">Cupin type-2 domain-containing protein</fullName>
    </recommendedName>
</protein>
<dbReference type="InterPro" id="IPR014710">
    <property type="entry name" value="RmlC-like_jellyroll"/>
</dbReference>
<evidence type="ECO:0000313" key="3">
    <source>
        <dbReference type="Proteomes" id="UP000379480"/>
    </source>
</evidence>
<dbReference type="Proteomes" id="UP000379480">
    <property type="component" value="Unassembled WGS sequence"/>
</dbReference>
<sequence>MALKHAESGEVVNIYSAYSQLPESRSLAIISAPEIEVVRLVLNAAKAVPQHTLDGPFTLHCLKGAVEVKTDGHWQPLGPDDLIYVEAGVLHELRAVADSIVLLTLFRPR</sequence>
<proteinExistence type="predicted"/>
<dbReference type="EMBL" id="CABVHY010000014">
    <property type="protein sequence ID" value="VVO07888.1"/>
    <property type="molecule type" value="Genomic_DNA"/>
</dbReference>